<keyword evidence="2" id="KW-0238">DNA-binding</keyword>
<dbReference type="Pfam" id="PF10456">
    <property type="entry name" value="BAR_3_WASP_bdg"/>
    <property type="match status" value="1"/>
</dbReference>
<dbReference type="InterPro" id="IPR011006">
    <property type="entry name" value="CheY-like_superfamily"/>
</dbReference>
<name>A0ABW0I476_9BACL</name>
<keyword evidence="3" id="KW-0804">Transcription</keyword>
<dbReference type="PROSITE" id="PS50110">
    <property type="entry name" value="RESPONSE_REGULATORY"/>
    <property type="match status" value="1"/>
</dbReference>
<dbReference type="PANTHER" id="PTHR43280">
    <property type="entry name" value="ARAC-FAMILY TRANSCRIPTIONAL REGULATOR"/>
    <property type="match status" value="1"/>
</dbReference>
<evidence type="ECO:0000313" key="8">
    <source>
        <dbReference type="Proteomes" id="UP001596113"/>
    </source>
</evidence>
<dbReference type="PRINTS" id="PR00032">
    <property type="entry name" value="HTHARAC"/>
</dbReference>
<proteinExistence type="predicted"/>
<gene>
    <name evidence="7" type="ORF">ACFPOF_31065</name>
</gene>
<dbReference type="Pfam" id="PF12833">
    <property type="entry name" value="HTH_18"/>
    <property type="match status" value="1"/>
</dbReference>
<evidence type="ECO:0000256" key="4">
    <source>
        <dbReference type="PROSITE-ProRule" id="PRU00169"/>
    </source>
</evidence>
<dbReference type="SMART" id="SM00342">
    <property type="entry name" value="HTH_ARAC"/>
    <property type="match status" value="1"/>
</dbReference>
<dbReference type="Proteomes" id="UP001596113">
    <property type="component" value="Unassembled WGS sequence"/>
</dbReference>
<dbReference type="SUPFAM" id="SSF46689">
    <property type="entry name" value="Homeodomain-like"/>
    <property type="match status" value="2"/>
</dbReference>
<keyword evidence="8" id="KW-1185">Reference proteome</keyword>
<feature type="domain" description="HTH araC/xylS-type" evidence="5">
    <location>
        <begin position="414"/>
        <end position="512"/>
    </location>
</feature>
<sequence length="514" mass="58916">MQIMVVDDEQAIREHLVGLKEWENIGCTVVGEAGNGSEALKSVPDCRPDLIITDIRMPVMDGIQLAETVRTLYPSVQVIFISAYDDFVYAKQAMKLGVVDFITKPIVVGELLNSVELLRQGIHRADRDGELFQENMIRLQLSGKQDGINEEELRNLQPLLDRQTVLISVEIDNMGSADTITNPLSLLTLKEAVCNAMSRHSYPFWTYFGQKGLFIILFQPDGVECDIERDVLIIARNLTDRCKTMFSYSISIVISGVLASLTDLRRGMLHIEECRDYRMLLGEGSIIAYDSLSSIQHGGMCAVTAETAELMGYLRRGEKERIPPYFRAVYRDMLSNGLKKIHVQHYALDLLERAERVMTEYRISIRHEEQIEDRKKILSYDTLSELMKFLEIRLSEVADRLSCYSEQSVSGWLKKMMHYIDTHYQEEITLVSLSKHVHMNHAYLCRLIKKETGTNFRELLWQIRIEKAKELLADSETKAFEVAYQVGFKDPSHFSQLFKRFVGVTPTEFRAMLG</sequence>
<dbReference type="Gene3D" id="1.10.10.60">
    <property type="entry name" value="Homeodomain-like"/>
    <property type="match status" value="2"/>
</dbReference>
<evidence type="ECO:0000256" key="2">
    <source>
        <dbReference type="ARBA" id="ARBA00023125"/>
    </source>
</evidence>
<evidence type="ECO:0000256" key="3">
    <source>
        <dbReference type="ARBA" id="ARBA00023163"/>
    </source>
</evidence>
<dbReference type="Pfam" id="PF00072">
    <property type="entry name" value="Response_reg"/>
    <property type="match status" value="1"/>
</dbReference>
<feature type="modified residue" description="4-aspartylphosphate" evidence="4">
    <location>
        <position position="54"/>
    </location>
</feature>
<evidence type="ECO:0000259" key="6">
    <source>
        <dbReference type="PROSITE" id="PS50110"/>
    </source>
</evidence>
<feature type="domain" description="Response regulatory" evidence="6">
    <location>
        <begin position="2"/>
        <end position="119"/>
    </location>
</feature>
<dbReference type="Gene3D" id="3.40.50.2300">
    <property type="match status" value="1"/>
</dbReference>
<dbReference type="InterPro" id="IPR001789">
    <property type="entry name" value="Sig_transdc_resp-reg_receiver"/>
</dbReference>
<dbReference type="RefSeq" id="WP_378139631.1">
    <property type="nucleotide sequence ID" value="NZ_JBHSMI010000067.1"/>
</dbReference>
<dbReference type="InterPro" id="IPR020449">
    <property type="entry name" value="Tscrpt_reg_AraC-type_HTH"/>
</dbReference>
<reference evidence="8" key="1">
    <citation type="journal article" date="2019" name="Int. J. Syst. Evol. Microbiol.">
        <title>The Global Catalogue of Microorganisms (GCM) 10K type strain sequencing project: providing services to taxonomists for standard genome sequencing and annotation.</title>
        <authorList>
            <consortium name="The Broad Institute Genomics Platform"/>
            <consortium name="The Broad Institute Genome Sequencing Center for Infectious Disease"/>
            <person name="Wu L."/>
            <person name="Ma J."/>
        </authorList>
    </citation>
    <scope>NUCLEOTIDE SEQUENCE [LARGE SCALE GENOMIC DNA]</scope>
    <source>
        <strain evidence="8">CGMCC 1.18575</strain>
    </source>
</reference>
<dbReference type="EMBL" id="JBHSMI010000067">
    <property type="protein sequence ID" value="MFC5407191.1"/>
    <property type="molecule type" value="Genomic_DNA"/>
</dbReference>
<accession>A0ABW0I476</accession>
<dbReference type="InterPro" id="IPR009057">
    <property type="entry name" value="Homeodomain-like_sf"/>
</dbReference>
<dbReference type="PANTHER" id="PTHR43280:SF28">
    <property type="entry name" value="HTH-TYPE TRANSCRIPTIONAL ACTIVATOR RHAS"/>
    <property type="match status" value="1"/>
</dbReference>
<dbReference type="InterPro" id="IPR018060">
    <property type="entry name" value="HTH_AraC"/>
</dbReference>
<keyword evidence="4" id="KW-0597">Phosphoprotein</keyword>
<dbReference type="SMART" id="SM00448">
    <property type="entry name" value="REC"/>
    <property type="match status" value="1"/>
</dbReference>
<dbReference type="CDD" id="cd17536">
    <property type="entry name" value="REC_YesN-like"/>
    <property type="match status" value="1"/>
</dbReference>
<evidence type="ECO:0000259" key="5">
    <source>
        <dbReference type="PROSITE" id="PS01124"/>
    </source>
</evidence>
<dbReference type="InterPro" id="IPR019497">
    <property type="entry name" value="Sorting_nexin_WASP-bd-dom"/>
</dbReference>
<evidence type="ECO:0000256" key="1">
    <source>
        <dbReference type="ARBA" id="ARBA00023015"/>
    </source>
</evidence>
<keyword evidence="1" id="KW-0805">Transcription regulation</keyword>
<organism evidence="7 8">
    <name type="scientific">Cohnella soli</name>
    <dbReference type="NCBI Taxonomy" id="425005"/>
    <lineage>
        <taxon>Bacteria</taxon>
        <taxon>Bacillati</taxon>
        <taxon>Bacillota</taxon>
        <taxon>Bacilli</taxon>
        <taxon>Bacillales</taxon>
        <taxon>Paenibacillaceae</taxon>
        <taxon>Cohnella</taxon>
    </lineage>
</organism>
<dbReference type="SUPFAM" id="SSF52172">
    <property type="entry name" value="CheY-like"/>
    <property type="match status" value="1"/>
</dbReference>
<evidence type="ECO:0000313" key="7">
    <source>
        <dbReference type="EMBL" id="MFC5407191.1"/>
    </source>
</evidence>
<comment type="caution">
    <text evidence="7">The sequence shown here is derived from an EMBL/GenBank/DDBJ whole genome shotgun (WGS) entry which is preliminary data.</text>
</comment>
<dbReference type="PROSITE" id="PS01124">
    <property type="entry name" value="HTH_ARAC_FAMILY_2"/>
    <property type="match status" value="1"/>
</dbReference>
<protein>
    <submittedName>
        <fullName evidence="7">Response regulator</fullName>
    </submittedName>
</protein>